<comment type="caution">
    <text evidence="2">The sequence shown here is derived from an EMBL/GenBank/DDBJ whole genome shotgun (WGS) entry which is preliminary data.</text>
</comment>
<protein>
    <submittedName>
        <fullName evidence="2">Uncharacterized protein</fullName>
    </submittedName>
</protein>
<accession>A0AAV7WHF8</accession>
<evidence type="ECO:0000313" key="2">
    <source>
        <dbReference type="EMBL" id="KAJ1212247.1"/>
    </source>
</evidence>
<sequence length="106" mass="12505">MGWRGPRDPPLATGRDVRKKRVNPSRRLEPSGKRLERHRQRPRLTHIKTAKIDKADLQRRWAPWTSRDPLRRVRHCGDRGGWRKTRREALTDWAARAVVGTQPLHP</sequence>
<name>A0AAV7WHF8_PLEWA</name>
<reference evidence="2" key="1">
    <citation type="journal article" date="2022" name="bioRxiv">
        <title>Sequencing and chromosome-scale assembly of the giantPleurodeles waltlgenome.</title>
        <authorList>
            <person name="Brown T."/>
            <person name="Elewa A."/>
            <person name="Iarovenko S."/>
            <person name="Subramanian E."/>
            <person name="Araus A.J."/>
            <person name="Petzold A."/>
            <person name="Susuki M."/>
            <person name="Suzuki K.-i.T."/>
            <person name="Hayashi T."/>
            <person name="Toyoda A."/>
            <person name="Oliveira C."/>
            <person name="Osipova E."/>
            <person name="Leigh N.D."/>
            <person name="Simon A."/>
            <person name="Yun M.H."/>
        </authorList>
    </citation>
    <scope>NUCLEOTIDE SEQUENCE</scope>
    <source>
        <strain evidence="2">20211129_DDA</strain>
        <tissue evidence="2">Liver</tissue>
    </source>
</reference>
<evidence type="ECO:0000313" key="3">
    <source>
        <dbReference type="Proteomes" id="UP001066276"/>
    </source>
</evidence>
<evidence type="ECO:0000256" key="1">
    <source>
        <dbReference type="SAM" id="MobiDB-lite"/>
    </source>
</evidence>
<proteinExistence type="predicted"/>
<feature type="region of interest" description="Disordered" evidence="1">
    <location>
        <begin position="1"/>
        <end position="41"/>
    </location>
</feature>
<organism evidence="2 3">
    <name type="scientific">Pleurodeles waltl</name>
    <name type="common">Iberian ribbed newt</name>
    <dbReference type="NCBI Taxonomy" id="8319"/>
    <lineage>
        <taxon>Eukaryota</taxon>
        <taxon>Metazoa</taxon>
        <taxon>Chordata</taxon>
        <taxon>Craniata</taxon>
        <taxon>Vertebrata</taxon>
        <taxon>Euteleostomi</taxon>
        <taxon>Amphibia</taxon>
        <taxon>Batrachia</taxon>
        <taxon>Caudata</taxon>
        <taxon>Salamandroidea</taxon>
        <taxon>Salamandridae</taxon>
        <taxon>Pleurodelinae</taxon>
        <taxon>Pleurodeles</taxon>
    </lineage>
</organism>
<dbReference type="AlphaFoldDB" id="A0AAV7WHF8"/>
<dbReference type="EMBL" id="JANPWB010000002">
    <property type="protein sequence ID" value="KAJ1212247.1"/>
    <property type="molecule type" value="Genomic_DNA"/>
</dbReference>
<gene>
    <name evidence="2" type="ORF">NDU88_007554</name>
</gene>
<dbReference type="Proteomes" id="UP001066276">
    <property type="component" value="Chromosome 1_2"/>
</dbReference>
<keyword evidence="3" id="KW-1185">Reference proteome</keyword>